<dbReference type="EnsemblPlants" id="AET5Gv20476700.1">
    <property type="protein sequence ID" value="AET5Gv20476700.1"/>
    <property type="gene ID" value="AET5Gv20476700"/>
</dbReference>
<dbReference type="AlphaFoldDB" id="A0A453KQ80"/>
<sequence>VFEPLVRVLRLVDGDIKPLMAWLYGGLVKAEREMKDAFSNLERNYKDTMAIVDKKMNGRLDSPLHMAAYVLNPHYSYADSSIFIIANEGF</sequence>
<reference evidence="1" key="4">
    <citation type="submission" date="2019-03" db="UniProtKB">
        <authorList>
            <consortium name="EnsemblPlants"/>
        </authorList>
    </citation>
    <scope>IDENTIFICATION</scope>
</reference>
<dbReference type="Proteomes" id="UP000015105">
    <property type="component" value="Chromosome 5D"/>
</dbReference>
<reference evidence="2" key="1">
    <citation type="journal article" date="2014" name="Science">
        <title>Ancient hybridizations among the ancestral genomes of bread wheat.</title>
        <authorList>
            <consortium name="International Wheat Genome Sequencing Consortium,"/>
            <person name="Marcussen T."/>
            <person name="Sandve S.R."/>
            <person name="Heier L."/>
            <person name="Spannagl M."/>
            <person name="Pfeifer M."/>
            <person name="Jakobsen K.S."/>
            <person name="Wulff B.B."/>
            <person name="Steuernagel B."/>
            <person name="Mayer K.F."/>
            <person name="Olsen O.A."/>
        </authorList>
    </citation>
    <scope>NUCLEOTIDE SEQUENCE [LARGE SCALE GENOMIC DNA]</scope>
    <source>
        <strain evidence="2">cv. AL8/78</strain>
    </source>
</reference>
<accession>A0A453KQ80</accession>
<reference evidence="1" key="5">
    <citation type="journal article" date="2021" name="G3 (Bethesda)">
        <title>Aegilops tauschii genome assembly Aet v5.0 features greater sequence contiguity and improved annotation.</title>
        <authorList>
            <person name="Wang L."/>
            <person name="Zhu T."/>
            <person name="Rodriguez J.C."/>
            <person name="Deal K.R."/>
            <person name="Dubcovsky J."/>
            <person name="McGuire P.E."/>
            <person name="Lux T."/>
            <person name="Spannagl M."/>
            <person name="Mayer K.F.X."/>
            <person name="Baldrich P."/>
            <person name="Meyers B.C."/>
            <person name="Huo N."/>
            <person name="Gu Y.Q."/>
            <person name="Zhou H."/>
            <person name="Devos K.M."/>
            <person name="Bennetzen J.L."/>
            <person name="Unver T."/>
            <person name="Budak H."/>
            <person name="Gulick P.J."/>
            <person name="Galiba G."/>
            <person name="Kalapos B."/>
            <person name="Nelson D.R."/>
            <person name="Li P."/>
            <person name="You F.M."/>
            <person name="Luo M.C."/>
            <person name="Dvorak J."/>
        </authorList>
    </citation>
    <scope>NUCLEOTIDE SEQUENCE [LARGE SCALE GENOMIC DNA]</scope>
    <source>
        <strain evidence="1">cv. AL8/78</strain>
    </source>
</reference>
<reference evidence="2" key="2">
    <citation type="journal article" date="2017" name="Nat. Plants">
        <title>The Aegilops tauschii genome reveals multiple impacts of transposons.</title>
        <authorList>
            <person name="Zhao G."/>
            <person name="Zou C."/>
            <person name="Li K."/>
            <person name="Wang K."/>
            <person name="Li T."/>
            <person name="Gao L."/>
            <person name="Zhang X."/>
            <person name="Wang H."/>
            <person name="Yang Z."/>
            <person name="Liu X."/>
            <person name="Jiang W."/>
            <person name="Mao L."/>
            <person name="Kong X."/>
            <person name="Jiao Y."/>
            <person name="Jia J."/>
        </authorList>
    </citation>
    <scope>NUCLEOTIDE SEQUENCE [LARGE SCALE GENOMIC DNA]</scope>
    <source>
        <strain evidence="2">cv. AL8/78</strain>
    </source>
</reference>
<keyword evidence="2" id="KW-1185">Reference proteome</keyword>
<evidence type="ECO:0000313" key="2">
    <source>
        <dbReference type="Proteomes" id="UP000015105"/>
    </source>
</evidence>
<proteinExistence type="predicted"/>
<organism evidence="1 2">
    <name type="scientific">Aegilops tauschii subsp. strangulata</name>
    <name type="common">Goatgrass</name>
    <dbReference type="NCBI Taxonomy" id="200361"/>
    <lineage>
        <taxon>Eukaryota</taxon>
        <taxon>Viridiplantae</taxon>
        <taxon>Streptophyta</taxon>
        <taxon>Embryophyta</taxon>
        <taxon>Tracheophyta</taxon>
        <taxon>Spermatophyta</taxon>
        <taxon>Magnoliopsida</taxon>
        <taxon>Liliopsida</taxon>
        <taxon>Poales</taxon>
        <taxon>Poaceae</taxon>
        <taxon>BOP clade</taxon>
        <taxon>Pooideae</taxon>
        <taxon>Triticodae</taxon>
        <taxon>Triticeae</taxon>
        <taxon>Triticinae</taxon>
        <taxon>Aegilops</taxon>
    </lineage>
</organism>
<evidence type="ECO:0000313" key="1">
    <source>
        <dbReference type="EnsemblPlants" id="AET5Gv20476700.1"/>
    </source>
</evidence>
<dbReference type="Gramene" id="AET5Gv20476700.1">
    <property type="protein sequence ID" value="AET5Gv20476700.1"/>
    <property type="gene ID" value="AET5Gv20476700"/>
</dbReference>
<reference evidence="1" key="3">
    <citation type="journal article" date="2017" name="Nature">
        <title>Genome sequence of the progenitor of the wheat D genome Aegilops tauschii.</title>
        <authorList>
            <person name="Luo M.C."/>
            <person name="Gu Y.Q."/>
            <person name="Puiu D."/>
            <person name="Wang H."/>
            <person name="Twardziok S.O."/>
            <person name="Deal K.R."/>
            <person name="Huo N."/>
            <person name="Zhu T."/>
            <person name="Wang L."/>
            <person name="Wang Y."/>
            <person name="McGuire P.E."/>
            <person name="Liu S."/>
            <person name="Long H."/>
            <person name="Ramasamy R.K."/>
            <person name="Rodriguez J.C."/>
            <person name="Van S.L."/>
            <person name="Yuan L."/>
            <person name="Wang Z."/>
            <person name="Xia Z."/>
            <person name="Xiao L."/>
            <person name="Anderson O.D."/>
            <person name="Ouyang S."/>
            <person name="Liang Y."/>
            <person name="Zimin A.V."/>
            <person name="Pertea G."/>
            <person name="Qi P."/>
            <person name="Bennetzen J.L."/>
            <person name="Dai X."/>
            <person name="Dawson M.W."/>
            <person name="Muller H.G."/>
            <person name="Kugler K."/>
            <person name="Rivarola-Duarte L."/>
            <person name="Spannagl M."/>
            <person name="Mayer K.F.X."/>
            <person name="Lu F.H."/>
            <person name="Bevan M.W."/>
            <person name="Leroy P."/>
            <person name="Li P."/>
            <person name="You F.M."/>
            <person name="Sun Q."/>
            <person name="Liu Z."/>
            <person name="Lyons E."/>
            <person name="Wicker T."/>
            <person name="Salzberg S.L."/>
            <person name="Devos K.M."/>
            <person name="Dvorak J."/>
        </authorList>
    </citation>
    <scope>NUCLEOTIDE SEQUENCE [LARGE SCALE GENOMIC DNA]</scope>
    <source>
        <strain evidence="1">cv. AL8/78</strain>
    </source>
</reference>
<dbReference type="STRING" id="200361.A0A453KQ80"/>
<name>A0A453KQ80_AEGTS</name>
<protein>
    <submittedName>
        <fullName evidence="1">Uncharacterized protein</fullName>
    </submittedName>
</protein>